<dbReference type="Proteomes" id="UP000054600">
    <property type="component" value="Unassembled WGS sequence"/>
</dbReference>
<keyword evidence="2" id="KW-1185">Reference proteome</keyword>
<dbReference type="RefSeq" id="WP_018576979.1">
    <property type="nucleotide sequence ID" value="NZ_KB892393.1"/>
</dbReference>
<name>A0A0W0YSX3_9GAMM</name>
<gene>
    <name evidence="1" type="ORF">Lsha_1677</name>
</gene>
<organism evidence="1 2">
    <name type="scientific">Legionella shakespearei DSM 23087</name>
    <dbReference type="NCBI Taxonomy" id="1122169"/>
    <lineage>
        <taxon>Bacteria</taxon>
        <taxon>Pseudomonadati</taxon>
        <taxon>Pseudomonadota</taxon>
        <taxon>Gammaproteobacteria</taxon>
        <taxon>Legionellales</taxon>
        <taxon>Legionellaceae</taxon>
        <taxon>Legionella</taxon>
    </lineage>
</organism>
<evidence type="ECO:0000313" key="1">
    <source>
        <dbReference type="EMBL" id="KTD59927.1"/>
    </source>
</evidence>
<reference evidence="1 2" key="1">
    <citation type="submission" date="2015-11" db="EMBL/GenBank/DDBJ databases">
        <title>Genomic analysis of 38 Legionella species identifies large and diverse effector repertoires.</title>
        <authorList>
            <person name="Burstein D."/>
            <person name="Amaro F."/>
            <person name="Zusman T."/>
            <person name="Lifshitz Z."/>
            <person name="Cohen O."/>
            <person name="Gilbert J.A."/>
            <person name="Pupko T."/>
            <person name="Shuman H.A."/>
            <person name="Segal G."/>
        </authorList>
    </citation>
    <scope>NUCLEOTIDE SEQUENCE [LARGE SCALE GENOMIC DNA]</scope>
    <source>
        <strain evidence="1 2">ATCC 49655</strain>
    </source>
</reference>
<dbReference type="PATRIC" id="fig|1122169.6.peg.1929"/>
<accession>A0A0W0YSX3</accession>
<evidence type="ECO:0000313" key="2">
    <source>
        <dbReference type="Proteomes" id="UP000054600"/>
    </source>
</evidence>
<dbReference type="AlphaFoldDB" id="A0A0W0YSX3"/>
<sequence length="374" mass="43330">MTDIAFFNDKREYGRYFEHRINRLASQHHIKPQEAIQIVLTGIILESEELEAFCKSHDTFLPLIISAREELKNPEKRKHLIYAIKEAVKPFCDLPSHLRQPDLKYFTIKQCLKGYSKTTSFGLDFSCDAFILTDWGLSSATWPLPIYFYCGNSYYNPLYTNKPKHVNIDCTEDNFNLHFLKLVRLFFPHQLKSIHFNVNGGSVSDLKGALATFDSSLLANTSLKIVADKDCNESEFNVWEMVPSIEVNLNSRMSLKDKNDWYYRVLQNTKVLKLSFESDSLTKWSDWHKEELFDLLNQRSSFTLVIVGDSSSIQLLKEVSEWAYNTTVILDVTKPTDTFNKKLKNEFGDRLIISETGEISLDLRQPEKTNLMNC</sequence>
<proteinExistence type="predicted"/>
<protein>
    <submittedName>
        <fullName evidence="1">Uncharacterized protein</fullName>
    </submittedName>
</protein>
<dbReference type="EMBL" id="LNYW01000046">
    <property type="protein sequence ID" value="KTD59927.1"/>
    <property type="molecule type" value="Genomic_DNA"/>
</dbReference>
<comment type="caution">
    <text evidence="1">The sequence shown here is derived from an EMBL/GenBank/DDBJ whole genome shotgun (WGS) entry which is preliminary data.</text>
</comment>